<feature type="transmembrane region" description="Helical" evidence="5">
    <location>
        <begin position="53"/>
        <end position="76"/>
    </location>
</feature>
<accession>A0A0D3IN60</accession>
<name>A0A0D3IN60_EMIH1</name>
<sequence>MSEEGKSFAGRAADCWSAMRANPDRSMHLTSIIAGVLLFIGGLSGLINLLNPLGMVLSVYNIIFAGLILTSELKALPVFKTLNKRVDLYFHILSVPRGKAGFYVFIGILAFLGTHDWSISRICILLVAIVGAIQMTSHCIRGTGASVEAAGAAGGQPKPGLTSSMTGSDASAGANPFTSFAMEAVSDAPSLGRAGLSAAATFASTTAPATASSFGSGQPAP</sequence>
<keyword evidence="3 5" id="KW-1133">Transmembrane helix</keyword>
<dbReference type="GO" id="GO:0016020">
    <property type="term" value="C:membrane"/>
    <property type="evidence" value="ECO:0007669"/>
    <property type="project" value="UniProtKB-SubCell"/>
</dbReference>
<dbReference type="Proteomes" id="UP000013827">
    <property type="component" value="Unassembled WGS sequence"/>
</dbReference>
<evidence type="ECO:0000313" key="7">
    <source>
        <dbReference type="Proteomes" id="UP000013827"/>
    </source>
</evidence>
<organism evidence="6 7">
    <name type="scientific">Emiliania huxleyi (strain CCMP1516)</name>
    <dbReference type="NCBI Taxonomy" id="280463"/>
    <lineage>
        <taxon>Eukaryota</taxon>
        <taxon>Haptista</taxon>
        <taxon>Haptophyta</taxon>
        <taxon>Prymnesiophyceae</taxon>
        <taxon>Isochrysidales</taxon>
        <taxon>Noelaerhabdaceae</taxon>
        <taxon>Emiliania</taxon>
    </lineage>
</organism>
<keyword evidence="4 5" id="KW-0472">Membrane</keyword>
<evidence type="ECO:0000256" key="5">
    <source>
        <dbReference type="SAM" id="Phobius"/>
    </source>
</evidence>
<protein>
    <recommendedName>
        <fullName evidence="8">Golgi apparatus membrane protein TVP15</fullName>
    </recommendedName>
</protein>
<evidence type="ECO:0000256" key="1">
    <source>
        <dbReference type="ARBA" id="ARBA00004141"/>
    </source>
</evidence>
<keyword evidence="2 5" id="KW-0812">Transmembrane</keyword>
<dbReference type="EnsemblProtists" id="EOD12695">
    <property type="protein sequence ID" value="EOD12695"/>
    <property type="gene ID" value="EMIHUDRAFT_357315"/>
</dbReference>
<evidence type="ECO:0008006" key="8">
    <source>
        <dbReference type="Google" id="ProtNLM"/>
    </source>
</evidence>
<dbReference type="PANTHER" id="PTHR28128:SF1">
    <property type="entry name" value="GOLGI APPARATUS MEMBRANE PROTEIN TVP15"/>
    <property type="match status" value="1"/>
</dbReference>
<dbReference type="RefSeq" id="XP_005782212.1">
    <property type="nucleotide sequence ID" value="XM_005782155.1"/>
</dbReference>
<dbReference type="PaxDb" id="2903-EOD12695"/>
<dbReference type="GeneID" id="17275057"/>
<feature type="transmembrane region" description="Helical" evidence="5">
    <location>
        <begin position="29"/>
        <end position="47"/>
    </location>
</feature>
<reference evidence="6" key="2">
    <citation type="submission" date="2024-10" db="UniProtKB">
        <authorList>
            <consortium name="EnsemblProtists"/>
        </authorList>
    </citation>
    <scope>IDENTIFICATION</scope>
</reference>
<evidence type="ECO:0000256" key="4">
    <source>
        <dbReference type="ARBA" id="ARBA00023136"/>
    </source>
</evidence>
<dbReference type="InterPro" id="IPR013714">
    <property type="entry name" value="Golgi_TVP15"/>
</dbReference>
<dbReference type="KEGG" id="ehx:EMIHUDRAFT_357315"/>
<dbReference type="GeneID" id="17258731"/>
<keyword evidence="7" id="KW-1185">Reference proteome</keyword>
<evidence type="ECO:0000256" key="3">
    <source>
        <dbReference type="ARBA" id="ARBA00022989"/>
    </source>
</evidence>
<proteinExistence type="predicted"/>
<comment type="subcellular location">
    <subcellularLocation>
        <location evidence="1">Membrane</location>
        <topology evidence="1">Multi-pass membrane protein</topology>
    </subcellularLocation>
</comment>
<dbReference type="KEGG" id="ehx:EMIHUDRAFT_365702"/>
<dbReference type="EnsemblProtists" id="EOD29783">
    <property type="protein sequence ID" value="EOD29783"/>
    <property type="gene ID" value="EMIHUDRAFT_365702"/>
</dbReference>
<dbReference type="HOGENOM" id="CLU_1252664_0_0_1"/>
<dbReference type="AlphaFoldDB" id="A0A0D3IN60"/>
<feature type="transmembrane region" description="Helical" evidence="5">
    <location>
        <begin position="118"/>
        <end position="136"/>
    </location>
</feature>
<evidence type="ECO:0000256" key="2">
    <source>
        <dbReference type="ARBA" id="ARBA00022692"/>
    </source>
</evidence>
<dbReference type="RefSeq" id="XP_005765124.1">
    <property type="nucleotide sequence ID" value="XM_005765067.1"/>
</dbReference>
<dbReference type="PANTHER" id="PTHR28128">
    <property type="entry name" value="GOLGI APPARATUS MEMBRANE PROTEIN TVP15"/>
    <property type="match status" value="1"/>
</dbReference>
<feature type="transmembrane region" description="Helical" evidence="5">
    <location>
        <begin position="88"/>
        <end position="112"/>
    </location>
</feature>
<reference evidence="7" key="1">
    <citation type="journal article" date="2013" name="Nature">
        <title>Pan genome of the phytoplankton Emiliania underpins its global distribution.</title>
        <authorList>
            <person name="Read B.A."/>
            <person name="Kegel J."/>
            <person name="Klute M.J."/>
            <person name="Kuo A."/>
            <person name="Lefebvre S.C."/>
            <person name="Maumus F."/>
            <person name="Mayer C."/>
            <person name="Miller J."/>
            <person name="Monier A."/>
            <person name="Salamov A."/>
            <person name="Young J."/>
            <person name="Aguilar M."/>
            <person name="Claverie J.M."/>
            <person name="Frickenhaus S."/>
            <person name="Gonzalez K."/>
            <person name="Herman E.K."/>
            <person name="Lin Y.C."/>
            <person name="Napier J."/>
            <person name="Ogata H."/>
            <person name="Sarno A.F."/>
            <person name="Shmutz J."/>
            <person name="Schroeder D."/>
            <person name="de Vargas C."/>
            <person name="Verret F."/>
            <person name="von Dassow P."/>
            <person name="Valentin K."/>
            <person name="Van de Peer Y."/>
            <person name="Wheeler G."/>
            <person name="Dacks J.B."/>
            <person name="Delwiche C.F."/>
            <person name="Dyhrman S.T."/>
            <person name="Glockner G."/>
            <person name="John U."/>
            <person name="Richards T."/>
            <person name="Worden A.Z."/>
            <person name="Zhang X."/>
            <person name="Grigoriev I.V."/>
            <person name="Allen A.E."/>
            <person name="Bidle K."/>
            <person name="Borodovsky M."/>
            <person name="Bowler C."/>
            <person name="Brownlee C."/>
            <person name="Cock J.M."/>
            <person name="Elias M."/>
            <person name="Gladyshev V.N."/>
            <person name="Groth M."/>
            <person name="Guda C."/>
            <person name="Hadaegh A."/>
            <person name="Iglesias-Rodriguez M.D."/>
            <person name="Jenkins J."/>
            <person name="Jones B.M."/>
            <person name="Lawson T."/>
            <person name="Leese F."/>
            <person name="Lindquist E."/>
            <person name="Lobanov A."/>
            <person name="Lomsadze A."/>
            <person name="Malik S.B."/>
            <person name="Marsh M.E."/>
            <person name="Mackinder L."/>
            <person name="Mock T."/>
            <person name="Mueller-Roeber B."/>
            <person name="Pagarete A."/>
            <person name="Parker M."/>
            <person name="Probert I."/>
            <person name="Quesneville H."/>
            <person name="Raines C."/>
            <person name="Rensing S.A."/>
            <person name="Riano-Pachon D.M."/>
            <person name="Richier S."/>
            <person name="Rokitta S."/>
            <person name="Shiraiwa Y."/>
            <person name="Soanes D.M."/>
            <person name="van der Giezen M."/>
            <person name="Wahlund T.M."/>
            <person name="Williams B."/>
            <person name="Wilson W."/>
            <person name="Wolfe G."/>
            <person name="Wurch L.L."/>
        </authorList>
    </citation>
    <scope>NUCLEOTIDE SEQUENCE</scope>
</reference>
<evidence type="ECO:0000313" key="6">
    <source>
        <dbReference type="EnsemblProtists" id="EOD12695"/>
    </source>
</evidence>